<dbReference type="Proteomes" id="UP001552299">
    <property type="component" value="Unassembled WGS sequence"/>
</dbReference>
<feature type="region of interest" description="Disordered" evidence="1">
    <location>
        <begin position="21"/>
        <end position="43"/>
    </location>
</feature>
<evidence type="ECO:0000313" key="3">
    <source>
        <dbReference type="Proteomes" id="UP001552299"/>
    </source>
</evidence>
<proteinExistence type="predicted"/>
<keyword evidence="3" id="KW-1185">Reference proteome</keyword>
<protein>
    <submittedName>
        <fullName evidence="2">Uncharacterized protein</fullName>
    </submittedName>
</protein>
<comment type="caution">
    <text evidence="2">The sequence shown here is derived from an EMBL/GenBank/DDBJ whole genome shotgun (WGS) entry which is preliminary data.</text>
</comment>
<organism evidence="2 3">
    <name type="scientific">Dendrobium thyrsiflorum</name>
    <name type="common">Pinecone-like raceme dendrobium</name>
    <name type="synonym">Orchid</name>
    <dbReference type="NCBI Taxonomy" id="117978"/>
    <lineage>
        <taxon>Eukaryota</taxon>
        <taxon>Viridiplantae</taxon>
        <taxon>Streptophyta</taxon>
        <taxon>Embryophyta</taxon>
        <taxon>Tracheophyta</taxon>
        <taxon>Spermatophyta</taxon>
        <taxon>Magnoliopsida</taxon>
        <taxon>Liliopsida</taxon>
        <taxon>Asparagales</taxon>
        <taxon>Orchidaceae</taxon>
        <taxon>Epidendroideae</taxon>
        <taxon>Malaxideae</taxon>
        <taxon>Dendrobiinae</taxon>
        <taxon>Dendrobium</taxon>
    </lineage>
</organism>
<name>A0ABD0VHA0_DENTH</name>
<gene>
    <name evidence="2" type="ORF">M5K25_004817</name>
</gene>
<dbReference type="EMBL" id="JANQDX010000005">
    <property type="protein sequence ID" value="KAL0924016.1"/>
    <property type="molecule type" value="Genomic_DNA"/>
</dbReference>
<accession>A0ABD0VHA0</accession>
<evidence type="ECO:0000256" key="1">
    <source>
        <dbReference type="SAM" id="MobiDB-lite"/>
    </source>
</evidence>
<evidence type="ECO:0000313" key="2">
    <source>
        <dbReference type="EMBL" id="KAL0924016.1"/>
    </source>
</evidence>
<reference evidence="2 3" key="1">
    <citation type="journal article" date="2024" name="Plant Biotechnol. J.">
        <title>Dendrobium thyrsiflorum genome and its molecular insights into genes involved in important horticultural traits.</title>
        <authorList>
            <person name="Chen B."/>
            <person name="Wang J.Y."/>
            <person name="Zheng P.J."/>
            <person name="Li K.L."/>
            <person name="Liang Y.M."/>
            <person name="Chen X.F."/>
            <person name="Zhang C."/>
            <person name="Zhao X."/>
            <person name="He X."/>
            <person name="Zhang G.Q."/>
            <person name="Liu Z.J."/>
            <person name="Xu Q."/>
        </authorList>
    </citation>
    <scope>NUCLEOTIDE SEQUENCE [LARGE SCALE GENOMIC DNA]</scope>
    <source>
        <strain evidence="2">GZMU011</strain>
    </source>
</reference>
<sequence length="64" mass="7293">MVEMADNVDFILAGKTNKQTNKGNIGTGVHKKVKDPMKCRPKGVSNVRLKSHWEKRKPKKMRTT</sequence>
<dbReference type="AlphaFoldDB" id="A0ABD0VHA0"/>